<keyword evidence="3" id="KW-1185">Reference proteome</keyword>
<comment type="caution">
    <text evidence="2">The sequence shown here is derived from an EMBL/GenBank/DDBJ whole genome shotgun (WGS) entry which is preliminary data.</text>
</comment>
<evidence type="ECO:0000313" key="2">
    <source>
        <dbReference type="EMBL" id="MDR7095060.1"/>
    </source>
</evidence>
<keyword evidence="1" id="KW-0472">Membrane</keyword>
<gene>
    <name evidence="2" type="ORF">J2X09_002804</name>
</gene>
<reference evidence="2 3" key="1">
    <citation type="submission" date="2023-07" db="EMBL/GenBank/DDBJ databases">
        <title>Sorghum-associated microbial communities from plants grown in Nebraska, USA.</title>
        <authorList>
            <person name="Schachtman D."/>
        </authorList>
    </citation>
    <scope>NUCLEOTIDE SEQUENCE [LARGE SCALE GENOMIC DNA]</scope>
    <source>
        <strain evidence="2 3">BE240</strain>
    </source>
</reference>
<feature type="transmembrane region" description="Helical" evidence="1">
    <location>
        <begin position="104"/>
        <end position="125"/>
    </location>
</feature>
<keyword evidence="1" id="KW-1133">Transmembrane helix</keyword>
<evidence type="ECO:0000256" key="1">
    <source>
        <dbReference type="SAM" id="Phobius"/>
    </source>
</evidence>
<sequence>MIKNLQDFLAGLLFLALGIGFGWAATRHALGSAADMGPGYVPLLLGLLLGLLGVLILFKALTFEAVGGGRVRHWGLGPLLRVLGGLFWFALCSGPAQWPWVGGWFTRWPTLGLAVGLVGLVLAVVSGDKGGSRQRVWLWAIALVAVVCILWIGPLGLDVPLWPTRSMR</sequence>
<feature type="transmembrane region" description="Helical" evidence="1">
    <location>
        <begin position="79"/>
        <end position="98"/>
    </location>
</feature>
<dbReference type="RefSeq" id="WP_204734039.1">
    <property type="nucleotide sequence ID" value="NZ_JAVDWE010000007.1"/>
</dbReference>
<accession>A0ABU1VCK4</accession>
<feature type="transmembrane region" description="Helical" evidence="1">
    <location>
        <begin position="137"/>
        <end position="157"/>
    </location>
</feature>
<keyword evidence="1" id="KW-0812">Transmembrane</keyword>
<evidence type="ECO:0008006" key="4">
    <source>
        <dbReference type="Google" id="ProtNLM"/>
    </source>
</evidence>
<dbReference type="EMBL" id="JAVDWE010000007">
    <property type="protein sequence ID" value="MDR7095060.1"/>
    <property type="molecule type" value="Genomic_DNA"/>
</dbReference>
<dbReference type="Proteomes" id="UP001265550">
    <property type="component" value="Unassembled WGS sequence"/>
</dbReference>
<evidence type="ECO:0000313" key="3">
    <source>
        <dbReference type="Proteomes" id="UP001265550"/>
    </source>
</evidence>
<name>A0ABU1VCK4_9BURK</name>
<protein>
    <recommendedName>
        <fullName evidence="4">Tripartite tricarboxylate transporter TctB family protein</fullName>
    </recommendedName>
</protein>
<feature type="transmembrane region" description="Helical" evidence="1">
    <location>
        <begin position="40"/>
        <end position="58"/>
    </location>
</feature>
<organism evidence="2 3">
    <name type="scientific">Hydrogenophaga laconesensis</name>
    <dbReference type="NCBI Taxonomy" id="1805971"/>
    <lineage>
        <taxon>Bacteria</taxon>
        <taxon>Pseudomonadati</taxon>
        <taxon>Pseudomonadota</taxon>
        <taxon>Betaproteobacteria</taxon>
        <taxon>Burkholderiales</taxon>
        <taxon>Comamonadaceae</taxon>
        <taxon>Hydrogenophaga</taxon>
    </lineage>
</organism>
<proteinExistence type="predicted"/>